<dbReference type="Proteomes" id="UP000050360">
    <property type="component" value="Unassembled WGS sequence"/>
</dbReference>
<organism evidence="2 3">
    <name type="scientific">Candidatus Methanoperedens nitratireducens</name>
    <dbReference type="NCBI Taxonomy" id="1392998"/>
    <lineage>
        <taxon>Archaea</taxon>
        <taxon>Methanobacteriati</taxon>
        <taxon>Methanobacteriota</taxon>
        <taxon>Stenosarchaea group</taxon>
        <taxon>Methanomicrobia</taxon>
        <taxon>Methanosarcinales</taxon>
        <taxon>ANME-2 cluster</taxon>
        <taxon>Candidatus Methanoperedentaceae</taxon>
        <taxon>Candidatus Methanoperedens</taxon>
    </lineage>
</organism>
<proteinExistence type="predicted"/>
<feature type="transmembrane region" description="Helical" evidence="1">
    <location>
        <begin position="205"/>
        <end position="224"/>
    </location>
</feature>
<protein>
    <submittedName>
        <fullName evidence="2">Demethylmenaquinone methyltransferase</fullName>
        <ecNumber evidence="2">2.1.1.-</ecNumber>
    </submittedName>
</protein>
<evidence type="ECO:0000313" key="3">
    <source>
        <dbReference type="Proteomes" id="UP000050360"/>
    </source>
</evidence>
<keyword evidence="2" id="KW-0808">Transferase</keyword>
<evidence type="ECO:0000256" key="1">
    <source>
        <dbReference type="SAM" id="Phobius"/>
    </source>
</evidence>
<dbReference type="Gene3D" id="3.40.50.150">
    <property type="entry name" value="Vaccinia Virus protein VP39"/>
    <property type="match status" value="1"/>
</dbReference>
<dbReference type="SUPFAM" id="SSF53335">
    <property type="entry name" value="S-adenosyl-L-methionine-dependent methyltransferases"/>
    <property type="match status" value="1"/>
</dbReference>
<keyword evidence="2" id="KW-0489">Methyltransferase</keyword>
<dbReference type="GO" id="GO:0032259">
    <property type="term" value="P:methylation"/>
    <property type="evidence" value="ECO:0007669"/>
    <property type="project" value="UniProtKB-KW"/>
</dbReference>
<sequence>MIANSIYDKIFLENIEYRKEYGDISDSYNFLMENKLPKNSNILEVGCNIGSLLNLLSKSGYSKIIGVDITSAAVSYGMNEYKNLKNKLFIYNGDKLPFNDNEFDIVISFDVLEHIPNVNNHLKEVNRVLKPNGMYLFQTPNKIINIPWTILITKSLTKWQIYHCSLQTYWDLRNILKDNGFVDISIRKRHILTEYKINKVKKIKYFGKLLVIILYLLNKMPVYLNSNFWVEAKK</sequence>
<dbReference type="EMBL" id="LKCM01000186">
    <property type="protein sequence ID" value="KPQ43021.1"/>
    <property type="molecule type" value="Genomic_DNA"/>
</dbReference>
<comment type="caution">
    <text evidence="2">The sequence shown here is derived from an EMBL/GenBank/DDBJ whole genome shotgun (WGS) entry which is preliminary data.</text>
</comment>
<keyword evidence="1" id="KW-0472">Membrane</keyword>
<accession>A0A0P8C883</accession>
<dbReference type="Pfam" id="PF13489">
    <property type="entry name" value="Methyltransf_23"/>
    <property type="match status" value="1"/>
</dbReference>
<dbReference type="InterPro" id="IPR029063">
    <property type="entry name" value="SAM-dependent_MTases_sf"/>
</dbReference>
<dbReference type="CDD" id="cd02440">
    <property type="entry name" value="AdoMet_MTases"/>
    <property type="match status" value="1"/>
</dbReference>
<reference evidence="2 3" key="1">
    <citation type="submission" date="2015-09" db="EMBL/GenBank/DDBJ databases">
        <title>A metagenomics-based metabolic model of nitrate-dependent anaerobic oxidation of methane by Methanoperedens-like archaea.</title>
        <authorList>
            <person name="Arshad A."/>
            <person name="Speth D.R."/>
            <person name="De Graaf R.M."/>
            <person name="Op Den Camp H.J."/>
            <person name="Jetten M.S."/>
            <person name="Welte C.U."/>
        </authorList>
    </citation>
    <scope>NUCLEOTIDE SEQUENCE [LARGE SCALE GENOMIC DNA]</scope>
</reference>
<dbReference type="AlphaFoldDB" id="A0A0P8C883"/>
<dbReference type="PANTHER" id="PTHR43861">
    <property type="entry name" value="TRANS-ACONITATE 2-METHYLTRANSFERASE-RELATED"/>
    <property type="match status" value="1"/>
</dbReference>
<dbReference type="EC" id="2.1.1.-" evidence="2"/>
<keyword evidence="1" id="KW-1133">Transmembrane helix</keyword>
<dbReference type="GO" id="GO:0008168">
    <property type="term" value="F:methyltransferase activity"/>
    <property type="evidence" value="ECO:0007669"/>
    <property type="project" value="UniProtKB-KW"/>
</dbReference>
<gene>
    <name evidence="2" type="ORF">MPEBLZ_02405</name>
</gene>
<evidence type="ECO:0000313" key="2">
    <source>
        <dbReference type="EMBL" id="KPQ43021.1"/>
    </source>
</evidence>
<name>A0A0P8C883_9EURY</name>
<keyword evidence="1" id="KW-0812">Transmembrane</keyword>